<keyword evidence="1" id="KW-1133">Transmembrane helix</keyword>
<accession>A0A0S7YGC2</accession>
<comment type="caution">
    <text evidence="2">The sequence shown here is derived from an EMBL/GenBank/DDBJ whole genome shotgun (WGS) entry which is preliminary data.</text>
</comment>
<keyword evidence="1" id="KW-0472">Membrane</keyword>
<reference evidence="2 3" key="1">
    <citation type="journal article" date="2015" name="Microbiome">
        <title>Genomic resolution of linkages in carbon, nitrogen, and sulfur cycling among widespread estuary sediment bacteria.</title>
        <authorList>
            <person name="Baker B.J."/>
            <person name="Lazar C.S."/>
            <person name="Teske A.P."/>
            <person name="Dick G.J."/>
        </authorList>
    </citation>
    <scope>NUCLEOTIDE SEQUENCE [LARGE SCALE GENOMIC DNA]</scope>
    <source>
        <strain evidence="2">DG_78</strain>
    </source>
</reference>
<organism evidence="2 3">
    <name type="scientific">candidate division TA06 bacterium DG_78</name>
    <dbReference type="NCBI Taxonomy" id="1703772"/>
    <lineage>
        <taxon>Bacteria</taxon>
        <taxon>Bacteria division TA06</taxon>
    </lineage>
</organism>
<feature type="transmembrane region" description="Helical" evidence="1">
    <location>
        <begin position="14"/>
        <end position="32"/>
    </location>
</feature>
<dbReference type="EMBL" id="LJNI01000026">
    <property type="protein sequence ID" value="KPJ73825.1"/>
    <property type="molecule type" value="Genomic_DNA"/>
</dbReference>
<evidence type="ECO:0000313" key="2">
    <source>
        <dbReference type="EMBL" id="KPJ73825.1"/>
    </source>
</evidence>
<dbReference type="AlphaFoldDB" id="A0A0S7YGC2"/>
<protein>
    <submittedName>
        <fullName evidence="2">Uncharacterized protein</fullName>
    </submittedName>
</protein>
<gene>
    <name evidence="2" type="ORF">AMJ52_02975</name>
</gene>
<name>A0A0S7YGC2_UNCT6</name>
<sequence>MKIIDRLTKIDRRIIYLILIVVVALPLIVPSVEKVRVMAPVEKLFNAIENIPEEKALIIDFDYAPQTAPELDPMGFALLRHVFKTRVKLIVISLYVQPLGLAQKALTEVIEEYNSEAQTHEDSIVYGRDYVFLGWVPPPIIPILGMGESITNVYQVDYYGNRTDTLELMRSIKNYNDVGLLISLSGGNPPKWWVQFAQSKFGLPIGAGVTAVSASEFYPYLQSGQFSGLMIGMKGAAEYEEIIERELNIKRERKASEALPSLTYAHLVIIVFIVIGNIGYLIKRRSK</sequence>
<feature type="transmembrane region" description="Helical" evidence="1">
    <location>
        <begin position="262"/>
        <end position="282"/>
    </location>
</feature>
<keyword evidence="1" id="KW-0812">Transmembrane</keyword>
<evidence type="ECO:0000256" key="1">
    <source>
        <dbReference type="SAM" id="Phobius"/>
    </source>
</evidence>
<proteinExistence type="predicted"/>
<dbReference type="Proteomes" id="UP000051012">
    <property type="component" value="Unassembled WGS sequence"/>
</dbReference>
<evidence type="ECO:0000313" key="3">
    <source>
        <dbReference type="Proteomes" id="UP000051012"/>
    </source>
</evidence>